<dbReference type="AlphaFoldDB" id="A0AAE3QKC8"/>
<keyword evidence="2" id="KW-1185">Reference proteome</keyword>
<dbReference type="PANTHER" id="PTHR36931">
    <property type="entry name" value="UPF0153 PROTEIN YEIW"/>
    <property type="match status" value="1"/>
</dbReference>
<comment type="caution">
    <text evidence="1">The sequence shown here is derived from an EMBL/GenBank/DDBJ whole genome shotgun (WGS) entry which is preliminary data.</text>
</comment>
<dbReference type="RefSeq" id="WP_311788794.1">
    <property type="nucleotide sequence ID" value="NZ_JALDYY010000019.1"/>
</dbReference>
<dbReference type="InterPro" id="IPR052572">
    <property type="entry name" value="UPF0153_domain"/>
</dbReference>
<sequence length="133" mass="14958">MTAETVSGRSCGTCTLCCHLPEIDVLSKPANAMCSNCIEGKGCTIYPDRPSLCRDFHCLWTRDGRLGDEWNPARSHMMLYEQGPQTTVLVDPDFPEIWKQEPYLTQMRRWAAEGKAVGRYVIVFVGDQVTKIG</sequence>
<name>A0AAE3QKC8_9HYPH</name>
<evidence type="ECO:0000313" key="1">
    <source>
        <dbReference type="EMBL" id="MDI7924784.1"/>
    </source>
</evidence>
<proteinExistence type="predicted"/>
<dbReference type="EMBL" id="JALDYZ010000018">
    <property type="protein sequence ID" value="MDI7924784.1"/>
    <property type="molecule type" value="Genomic_DNA"/>
</dbReference>
<dbReference type="Proteomes" id="UP001161580">
    <property type="component" value="Unassembled WGS sequence"/>
</dbReference>
<reference evidence="1" key="1">
    <citation type="submission" date="2022-03" db="EMBL/GenBank/DDBJ databases">
        <title>Fererhizobium litorale gen. nov., sp. nov., isolated from sandy sediments of the Sea of Japan seashore.</title>
        <authorList>
            <person name="Romanenko L."/>
            <person name="Kurilenko V."/>
            <person name="Otstavnykh N."/>
            <person name="Svetashev V."/>
            <person name="Tekutyeva L."/>
            <person name="Isaeva M."/>
            <person name="Mikhailov V."/>
        </authorList>
    </citation>
    <scope>NUCLEOTIDE SEQUENCE</scope>
    <source>
        <strain evidence="1">KMM 9576</strain>
    </source>
</reference>
<evidence type="ECO:0008006" key="3">
    <source>
        <dbReference type="Google" id="ProtNLM"/>
    </source>
</evidence>
<accession>A0AAE3QKC8</accession>
<protein>
    <recommendedName>
        <fullName evidence="3">Zinc/iron-chelating domain-containing protein</fullName>
    </recommendedName>
</protein>
<evidence type="ECO:0000313" key="2">
    <source>
        <dbReference type="Proteomes" id="UP001161580"/>
    </source>
</evidence>
<dbReference type="PANTHER" id="PTHR36931:SF1">
    <property type="entry name" value="UPF0153 PROTEIN YEIW"/>
    <property type="match status" value="1"/>
</dbReference>
<gene>
    <name evidence="1" type="ORF">MRS75_22230</name>
</gene>
<organism evidence="1 2">
    <name type="scientific">Ferirhizobium litorale</name>
    <dbReference type="NCBI Taxonomy" id="2927786"/>
    <lineage>
        <taxon>Bacteria</taxon>
        <taxon>Pseudomonadati</taxon>
        <taxon>Pseudomonadota</taxon>
        <taxon>Alphaproteobacteria</taxon>
        <taxon>Hyphomicrobiales</taxon>
        <taxon>Rhizobiaceae</taxon>
        <taxon>Ferirhizobium</taxon>
    </lineage>
</organism>